<gene>
    <name evidence="1" type="ORF">A2786_01530</name>
</gene>
<organism evidence="1 2">
    <name type="scientific">Candidatus Chisholmbacteria bacterium RIFCSPHIGHO2_01_FULL_52_32</name>
    <dbReference type="NCBI Taxonomy" id="1797591"/>
    <lineage>
        <taxon>Bacteria</taxon>
        <taxon>Candidatus Chisholmiibacteriota</taxon>
    </lineage>
</organism>
<dbReference type="AlphaFoldDB" id="A0A1G1VS11"/>
<protein>
    <submittedName>
        <fullName evidence="1">Uncharacterized protein</fullName>
    </submittedName>
</protein>
<sequence>MMFKDAEPARFAVESSHHLRDSEKERMVGERMLLGFGHAVGSMDSVAHRVDIQVRREARPSWRTWMWFAMEAPNINEEDGSIGLKLALNVRRVGEDVLTRRYGLSEGDIAEVVGFYLRQLVRRVEQPEAVFLGKPLSDYQEVGGLDELWTECLGFYVLDVFERKSQFTEKVPS</sequence>
<evidence type="ECO:0000313" key="2">
    <source>
        <dbReference type="Proteomes" id="UP000179233"/>
    </source>
</evidence>
<name>A0A1G1VS11_9BACT</name>
<dbReference type="EMBL" id="MHCJ01000003">
    <property type="protein sequence ID" value="OGY18179.1"/>
    <property type="molecule type" value="Genomic_DNA"/>
</dbReference>
<proteinExistence type="predicted"/>
<dbReference type="Proteomes" id="UP000179233">
    <property type="component" value="Unassembled WGS sequence"/>
</dbReference>
<evidence type="ECO:0000313" key="1">
    <source>
        <dbReference type="EMBL" id="OGY18179.1"/>
    </source>
</evidence>
<accession>A0A1G1VS11</accession>
<comment type="caution">
    <text evidence="1">The sequence shown here is derived from an EMBL/GenBank/DDBJ whole genome shotgun (WGS) entry which is preliminary data.</text>
</comment>
<reference evidence="1 2" key="1">
    <citation type="journal article" date="2016" name="Nat. Commun.">
        <title>Thousands of microbial genomes shed light on interconnected biogeochemical processes in an aquifer system.</title>
        <authorList>
            <person name="Anantharaman K."/>
            <person name="Brown C.T."/>
            <person name="Hug L.A."/>
            <person name="Sharon I."/>
            <person name="Castelle C.J."/>
            <person name="Probst A.J."/>
            <person name="Thomas B.C."/>
            <person name="Singh A."/>
            <person name="Wilkins M.J."/>
            <person name="Karaoz U."/>
            <person name="Brodie E.L."/>
            <person name="Williams K.H."/>
            <person name="Hubbard S.S."/>
            <person name="Banfield J.F."/>
        </authorList>
    </citation>
    <scope>NUCLEOTIDE SEQUENCE [LARGE SCALE GENOMIC DNA]</scope>
</reference>